<sequence>MCSLALVLASVWKLPGTRLGSADIATQSPPSRRHRRITCLLGWAQFAAAHFAAPLPFREYEPKRVHAFKIGNPQVTLNYARCKRRRFLPHAVDAQAMRDTQDKLQLPKKRLMVRPFGTRDLRAYGSIESPLAHSSMAQTEHAPGYSVAIMEPALCQRLQRRFTSGVYYLCADKASRGLDGAGIIDLSGGQSTDLRQYRRS</sequence>
<keyword evidence="1" id="KW-0732">Signal</keyword>
<gene>
    <name evidence="2" type="ORF">OH76DRAFT_1029701</name>
</gene>
<feature type="signal peptide" evidence="1">
    <location>
        <begin position="1"/>
        <end position="22"/>
    </location>
</feature>
<proteinExistence type="predicted"/>
<dbReference type="AlphaFoldDB" id="A0A371CXD4"/>
<dbReference type="EMBL" id="KZ857443">
    <property type="protein sequence ID" value="RDX44935.1"/>
    <property type="molecule type" value="Genomic_DNA"/>
</dbReference>
<accession>A0A371CXD4</accession>
<dbReference type="Proteomes" id="UP000256964">
    <property type="component" value="Unassembled WGS sequence"/>
</dbReference>
<evidence type="ECO:0000256" key="1">
    <source>
        <dbReference type="SAM" id="SignalP"/>
    </source>
</evidence>
<evidence type="ECO:0000313" key="3">
    <source>
        <dbReference type="Proteomes" id="UP000256964"/>
    </source>
</evidence>
<feature type="chain" id="PRO_5016804503" evidence="1">
    <location>
        <begin position="23"/>
        <end position="200"/>
    </location>
</feature>
<keyword evidence="3" id="KW-1185">Reference proteome</keyword>
<evidence type="ECO:0000313" key="2">
    <source>
        <dbReference type="EMBL" id="RDX44935.1"/>
    </source>
</evidence>
<protein>
    <submittedName>
        <fullName evidence="2">Uncharacterized protein</fullName>
    </submittedName>
</protein>
<organism evidence="2 3">
    <name type="scientific">Lentinus brumalis</name>
    <dbReference type="NCBI Taxonomy" id="2498619"/>
    <lineage>
        <taxon>Eukaryota</taxon>
        <taxon>Fungi</taxon>
        <taxon>Dikarya</taxon>
        <taxon>Basidiomycota</taxon>
        <taxon>Agaricomycotina</taxon>
        <taxon>Agaricomycetes</taxon>
        <taxon>Polyporales</taxon>
        <taxon>Polyporaceae</taxon>
        <taxon>Lentinus</taxon>
    </lineage>
</organism>
<name>A0A371CXD4_9APHY</name>
<reference evidence="2 3" key="1">
    <citation type="journal article" date="2018" name="Biotechnol. Biofuels">
        <title>Integrative visual omics of the white-rot fungus Polyporus brumalis exposes the biotechnological potential of its oxidative enzymes for delignifying raw plant biomass.</title>
        <authorList>
            <person name="Miyauchi S."/>
            <person name="Rancon A."/>
            <person name="Drula E."/>
            <person name="Hage H."/>
            <person name="Chaduli D."/>
            <person name="Favel A."/>
            <person name="Grisel S."/>
            <person name="Henrissat B."/>
            <person name="Herpoel-Gimbert I."/>
            <person name="Ruiz-Duenas F.J."/>
            <person name="Chevret D."/>
            <person name="Hainaut M."/>
            <person name="Lin J."/>
            <person name="Wang M."/>
            <person name="Pangilinan J."/>
            <person name="Lipzen A."/>
            <person name="Lesage-Meessen L."/>
            <person name="Navarro D."/>
            <person name="Riley R."/>
            <person name="Grigoriev I.V."/>
            <person name="Zhou S."/>
            <person name="Raouche S."/>
            <person name="Rosso M.N."/>
        </authorList>
    </citation>
    <scope>NUCLEOTIDE SEQUENCE [LARGE SCALE GENOMIC DNA]</scope>
    <source>
        <strain evidence="2 3">BRFM 1820</strain>
    </source>
</reference>